<organism evidence="1 2">
    <name type="scientific">Amycolatopsis thailandensis</name>
    <dbReference type="NCBI Taxonomy" id="589330"/>
    <lineage>
        <taxon>Bacteria</taxon>
        <taxon>Bacillati</taxon>
        <taxon>Actinomycetota</taxon>
        <taxon>Actinomycetes</taxon>
        <taxon>Pseudonocardiales</taxon>
        <taxon>Pseudonocardiaceae</taxon>
        <taxon>Amycolatopsis</taxon>
    </lineage>
</organism>
<evidence type="ECO:0000313" key="2">
    <source>
        <dbReference type="Proteomes" id="UP000215223"/>
    </source>
</evidence>
<dbReference type="NCBIfam" id="NF007277">
    <property type="entry name" value="PRK09736.1"/>
    <property type="match status" value="1"/>
</dbReference>
<dbReference type="InterPro" id="IPR014407">
    <property type="entry name" value="McrC_bac"/>
</dbReference>
<protein>
    <submittedName>
        <fullName evidence="1">5-methylcytosine-specific restriction endonuclease system specificity protein McrC</fullName>
    </submittedName>
</protein>
<gene>
    <name evidence="1" type="ORF">CFP71_26280</name>
</gene>
<proteinExistence type="predicted"/>
<dbReference type="PANTHER" id="PTHR38733:SF1">
    <property type="entry name" value="TYPE IV METHYL-DIRECTED RESTRICTION ENZYME ECOKMCRBC"/>
    <property type="match status" value="1"/>
</dbReference>
<keyword evidence="2" id="KW-1185">Reference proteome</keyword>
<dbReference type="Proteomes" id="UP000215223">
    <property type="component" value="Unassembled WGS sequence"/>
</dbReference>
<keyword evidence="1" id="KW-0255">Endonuclease</keyword>
<dbReference type="GO" id="GO:0009307">
    <property type="term" value="P:DNA restriction-modification system"/>
    <property type="evidence" value="ECO:0007669"/>
    <property type="project" value="InterPro"/>
</dbReference>
<dbReference type="AlphaFoldDB" id="A0A229RWV8"/>
<evidence type="ECO:0000313" key="1">
    <source>
        <dbReference type="EMBL" id="OXM50864.1"/>
    </source>
</evidence>
<dbReference type="PANTHER" id="PTHR38733">
    <property type="entry name" value="PROTEIN MCRC"/>
    <property type="match status" value="1"/>
</dbReference>
<keyword evidence="1" id="KW-0540">Nuclease</keyword>
<dbReference type="InterPro" id="IPR019292">
    <property type="entry name" value="McrC"/>
</dbReference>
<keyword evidence="1" id="KW-0378">Hydrolase</keyword>
<dbReference type="RefSeq" id="WP_093936619.1">
    <property type="nucleotide sequence ID" value="NZ_NMQT01000096.1"/>
</dbReference>
<reference evidence="1 2" key="1">
    <citation type="submission" date="2017-07" db="EMBL/GenBank/DDBJ databases">
        <title>Amycolatopsis thailandensis Genome sequencing and assembly.</title>
        <authorList>
            <person name="Kaur N."/>
            <person name="Mayilraj S."/>
        </authorList>
    </citation>
    <scope>NUCLEOTIDE SEQUENCE [LARGE SCALE GENOMIC DNA]</scope>
    <source>
        <strain evidence="1 2">JCM 16380</strain>
    </source>
</reference>
<dbReference type="PIRSF" id="PIRSF003109">
    <property type="entry name" value="McrC"/>
    <property type="match status" value="1"/>
</dbReference>
<dbReference type="EMBL" id="NMQT01000096">
    <property type="protein sequence ID" value="OXM50864.1"/>
    <property type="molecule type" value="Genomic_DNA"/>
</dbReference>
<name>A0A229RWV8_9PSEU</name>
<sequence length="348" mass="39240">MTDRSIAIRNVYVMMAYAFRAIRSGGIEGVASERFDHLHDLLAEILVRGVGSQVKRGLHRDYLHRSDELATVRGRIDVARTVTRRSTKRGRLVCEFDEYESDTPHNQALKSVMVLLLRHGEVTASRKDKLRRLLPYLEGVTLVAPTSIRWGDLTYHRANAAYRLLLGVCELIVRGLLPTQDSGSVKLTSWVSDDAMSSLYERFLREYYVVHHPELSPGAPTVAWDLDERDGSLQLPLMRTDVTLRRGERTLIIDAKYYSQSMQTGAWGKATVHSANLYQVLAYVKNADTRRDGSVSGLLLYARTGAAEQPDLDVVVQGNRIGAKTLDLGRPWEHLSARLEDVLRLLEN</sequence>
<comment type="caution">
    <text evidence="1">The sequence shown here is derived from an EMBL/GenBank/DDBJ whole genome shotgun (WGS) entry which is preliminary data.</text>
</comment>
<dbReference type="GO" id="GO:0004519">
    <property type="term" value="F:endonuclease activity"/>
    <property type="evidence" value="ECO:0007669"/>
    <property type="project" value="UniProtKB-KW"/>
</dbReference>
<accession>A0A229RWV8</accession>
<dbReference type="OrthoDB" id="9786961at2"/>
<dbReference type="Pfam" id="PF10117">
    <property type="entry name" value="McrBC"/>
    <property type="match status" value="1"/>
</dbReference>